<keyword evidence="7" id="KW-1185">Reference proteome</keyword>
<dbReference type="Pfam" id="PF00171">
    <property type="entry name" value="Aldedh"/>
    <property type="match status" value="1"/>
</dbReference>
<comment type="similarity">
    <text evidence="1 3">Belongs to the aldehyde dehydrogenase family.</text>
</comment>
<proteinExistence type="inferred from homology"/>
<dbReference type="InterPro" id="IPR016160">
    <property type="entry name" value="Ald_DH_CS_CYS"/>
</dbReference>
<evidence type="ECO:0000256" key="3">
    <source>
        <dbReference type="PIRNR" id="PIRNR036492"/>
    </source>
</evidence>
<dbReference type="CDD" id="cd07087">
    <property type="entry name" value="ALDH_F3-13-14_CALDH-like"/>
    <property type="match status" value="1"/>
</dbReference>
<evidence type="ECO:0000256" key="2">
    <source>
        <dbReference type="ARBA" id="ARBA00023002"/>
    </source>
</evidence>
<sequence>MPSTTTSSPALSRRARREADAAPSTAPATIRARVDGARAAFARGASRSLVFRRAQLHGLRALLRSHHAELEEAVAADLGKSATEFRLTEIFPVMSEIDEALRQLERWSRPRRAAVPLTFQPARARLVPEPLGTVLVISPWNYPMQLLLAPLVGVIAAGNTAVIKPSEVTPTVSGALARLLPRYLDAQAYPVVEGGVEETTALLEERFDHIVYTGNGSVGRIVMAAAAKHLTPVTLELGGKCPVWVDDAAHLEEVARQLAWAKFVNAGQTCVAPDHVLTTPDLVEPLVAALRRAIAAQWGQDPSRSPDFGRIVAPRHLDRLAGYIEAADETGAGRVALGGTVDREDLYVAPTVLVMDEPDSPGAARTEENTPAVMREEIFGPILPIVPVGGPDEAIAFVDAGEKPLALYLFAASRQVADAFVERTSSGGVVEGACLIHVATATLPFGGVGESGIGAYHGRFSYERFSHQKPVLRKPLVPDTLALMRPPFSQLRGTLMRRLSGIR</sequence>
<dbReference type="Proteomes" id="UP001055868">
    <property type="component" value="Chromosome"/>
</dbReference>
<dbReference type="Gene3D" id="3.40.605.10">
    <property type="entry name" value="Aldehyde Dehydrogenase, Chain A, domain 1"/>
    <property type="match status" value="1"/>
</dbReference>
<evidence type="ECO:0000256" key="4">
    <source>
        <dbReference type="SAM" id="MobiDB-lite"/>
    </source>
</evidence>
<feature type="domain" description="Aldehyde dehydrogenase" evidence="5">
    <location>
        <begin position="21"/>
        <end position="470"/>
    </location>
</feature>
<dbReference type="InterPro" id="IPR016161">
    <property type="entry name" value="Ald_DH/histidinol_DH"/>
</dbReference>
<dbReference type="SUPFAM" id="SSF53720">
    <property type="entry name" value="ALDH-like"/>
    <property type="match status" value="1"/>
</dbReference>
<keyword evidence="2 3" id="KW-0560">Oxidoreductase</keyword>
<evidence type="ECO:0000313" key="6">
    <source>
        <dbReference type="EMBL" id="UQN28929.1"/>
    </source>
</evidence>
<dbReference type="EMBL" id="CP097218">
    <property type="protein sequence ID" value="UQN28929.1"/>
    <property type="molecule type" value="Genomic_DNA"/>
</dbReference>
<dbReference type="PANTHER" id="PTHR43570:SF16">
    <property type="entry name" value="ALDEHYDE DEHYDROGENASE TYPE III, ISOFORM Q"/>
    <property type="match status" value="1"/>
</dbReference>
<dbReference type="InterPro" id="IPR016163">
    <property type="entry name" value="Ald_DH_C"/>
</dbReference>
<gene>
    <name evidence="6" type="ORF">M4486_15035</name>
</gene>
<feature type="region of interest" description="Disordered" evidence="4">
    <location>
        <begin position="1"/>
        <end position="27"/>
    </location>
</feature>
<organism evidence="6 7">
    <name type="scientific">Brachybacterium kimchii</name>
    <dbReference type="NCBI Taxonomy" id="2942909"/>
    <lineage>
        <taxon>Bacteria</taxon>
        <taxon>Bacillati</taxon>
        <taxon>Actinomycetota</taxon>
        <taxon>Actinomycetes</taxon>
        <taxon>Micrococcales</taxon>
        <taxon>Dermabacteraceae</taxon>
        <taxon>Brachybacterium</taxon>
    </lineage>
</organism>
<dbReference type="InterPro" id="IPR012394">
    <property type="entry name" value="Aldehyde_DH_NAD(P)"/>
</dbReference>
<dbReference type="PIRSF" id="PIRSF036492">
    <property type="entry name" value="ALDH"/>
    <property type="match status" value="1"/>
</dbReference>
<dbReference type="RefSeq" id="WP_249478094.1">
    <property type="nucleotide sequence ID" value="NZ_CP097218.1"/>
</dbReference>
<dbReference type="PANTHER" id="PTHR43570">
    <property type="entry name" value="ALDEHYDE DEHYDROGENASE"/>
    <property type="match status" value="1"/>
</dbReference>
<evidence type="ECO:0000313" key="7">
    <source>
        <dbReference type="Proteomes" id="UP001055868"/>
    </source>
</evidence>
<accession>A0ABY4N452</accession>
<feature type="compositionally biased region" description="Polar residues" evidence="4">
    <location>
        <begin position="1"/>
        <end position="10"/>
    </location>
</feature>
<evidence type="ECO:0000256" key="1">
    <source>
        <dbReference type="ARBA" id="ARBA00009986"/>
    </source>
</evidence>
<dbReference type="InterPro" id="IPR015590">
    <property type="entry name" value="Aldehyde_DH_dom"/>
</dbReference>
<reference evidence="6" key="1">
    <citation type="submission" date="2022-05" db="EMBL/GenBank/DDBJ databases">
        <title>Genomic analysis of Brachybacterium sp. CBA3104.</title>
        <authorList>
            <person name="Roh S.W."/>
            <person name="Kim Y.B."/>
            <person name="Kim Y."/>
        </authorList>
    </citation>
    <scope>NUCLEOTIDE SEQUENCE</scope>
    <source>
        <strain evidence="6">CBA3104</strain>
    </source>
</reference>
<dbReference type="PROSITE" id="PS00070">
    <property type="entry name" value="ALDEHYDE_DEHYDR_CYS"/>
    <property type="match status" value="1"/>
</dbReference>
<dbReference type="Gene3D" id="3.40.309.10">
    <property type="entry name" value="Aldehyde Dehydrogenase, Chain A, domain 2"/>
    <property type="match status" value="1"/>
</dbReference>
<name>A0ABY4N452_9MICO</name>
<protein>
    <recommendedName>
        <fullName evidence="3">Aldehyde dehydrogenase</fullName>
    </recommendedName>
</protein>
<dbReference type="InterPro" id="IPR016162">
    <property type="entry name" value="Ald_DH_N"/>
</dbReference>
<evidence type="ECO:0000259" key="5">
    <source>
        <dbReference type="Pfam" id="PF00171"/>
    </source>
</evidence>